<dbReference type="GO" id="GO:0032259">
    <property type="term" value="P:methylation"/>
    <property type="evidence" value="ECO:0007669"/>
    <property type="project" value="UniProtKB-KW"/>
</dbReference>
<dbReference type="SUPFAM" id="SSF53335">
    <property type="entry name" value="S-adenosyl-L-methionine-dependent methyltransferases"/>
    <property type="match status" value="1"/>
</dbReference>
<dbReference type="Gene3D" id="3.40.50.150">
    <property type="entry name" value="Vaccinia Virus protein VP39"/>
    <property type="match status" value="1"/>
</dbReference>
<reference evidence="2 3" key="1">
    <citation type="submission" date="2022-11" db="EMBL/GenBank/DDBJ databases">
        <title>Spartinivicinus poritis sp. nov., isolated from scleractinian coral Porites lutea.</title>
        <authorList>
            <person name="Zhang G."/>
            <person name="Cai L."/>
            <person name="Wei Q."/>
        </authorList>
    </citation>
    <scope>NUCLEOTIDE SEQUENCE [LARGE SCALE GENOMIC DNA]</scope>
    <source>
        <strain evidence="2 3">A2-2</strain>
    </source>
</reference>
<dbReference type="Pfam" id="PF13847">
    <property type="entry name" value="Methyltransf_31"/>
    <property type="match status" value="1"/>
</dbReference>
<proteinExistence type="predicted"/>
<dbReference type="EMBL" id="JAPMOU010000017">
    <property type="protein sequence ID" value="MDE1463096.1"/>
    <property type="molecule type" value="Genomic_DNA"/>
</dbReference>
<dbReference type="GO" id="GO:0008168">
    <property type="term" value="F:methyltransferase activity"/>
    <property type="evidence" value="ECO:0007669"/>
    <property type="project" value="UniProtKB-KW"/>
</dbReference>
<name>A0ABT5UAU4_9GAMM</name>
<evidence type="ECO:0000259" key="1">
    <source>
        <dbReference type="Pfam" id="PF13847"/>
    </source>
</evidence>
<keyword evidence="2" id="KW-0808">Transferase</keyword>
<evidence type="ECO:0000313" key="3">
    <source>
        <dbReference type="Proteomes" id="UP001528823"/>
    </source>
</evidence>
<comment type="caution">
    <text evidence="2">The sequence shown here is derived from an EMBL/GenBank/DDBJ whole genome shotgun (WGS) entry which is preliminary data.</text>
</comment>
<organism evidence="2 3">
    <name type="scientific">Spartinivicinus poritis</name>
    <dbReference type="NCBI Taxonomy" id="2994640"/>
    <lineage>
        <taxon>Bacteria</taxon>
        <taxon>Pseudomonadati</taxon>
        <taxon>Pseudomonadota</taxon>
        <taxon>Gammaproteobacteria</taxon>
        <taxon>Oceanospirillales</taxon>
        <taxon>Zooshikellaceae</taxon>
        <taxon>Spartinivicinus</taxon>
    </lineage>
</organism>
<accession>A0ABT5UAU4</accession>
<dbReference type="InterPro" id="IPR029063">
    <property type="entry name" value="SAM-dependent_MTases_sf"/>
</dbReference>
<sequence>MKLLSKVMGPSTQSLINELKLSPGLVCLDVGCGGGDVSFELAKIIGPTGQVIGVDYDQIKIDLAAKEAEQQGLNNITFLTHDVYKWKPEETFDLIYLRFLLTHLKEPDALIESLYLNLKPGGVIVVEDIDFRGHFSEPHCPAMSKFVELYSKAVHNRGADPNIGPRLPTLLQKSGLSNVATKLVQPVDTEGGIKLLSYMTLESIAKPILDDKLIEAEELKKISNELYSFVCDPTTMIGGPRVFQVWGHKSISPNLQA</sequence>
<protein>
    <submittedName>
        <fullName evidence="2">Methyltransferase domain-containing protein</fullName>
    </submittedName>
</protein>
<feature type="domain" description="Methyltransferase" evidence="1">
    <location>
        <begin position="22"/>
        <end position="134"/>
    </location>
</feature>
<dbReference type="CDD" id="cd02440">
    <property type="entry name" value="AdoMet_MTases"/>
    <property type="match status" value="1"/>
</dbReference>
<evidence type="ECO:0000313" key="2">
    <source>
        <dbReference type="EMBL" id="MDE1463096.1"/>
    </source>
</evidence>
<dbReference type="RefSeq" id="WP_274689443.1">
    <property type="nucleotide sequence ID" value="NZ_JAPMOU010000017.1"/>
</dbReference>
<dbReference type="Proteomes" id="UP001528823">
    <property type="component" value="Unassembled WGS sequence"/>
</dbReference>
<keyword evidence="2" id="KW-0489">Methyltransferase</keyword>
<gene>
    <name evidence="2" type="ORF">ORQ98_14100</name>
</gene>
<dbReference type="PANTHER" id="PTHR43861">
    <property type="entry name" value="TRANS-ACONITATE 2-METHYLTRANSFERASE-RELATED"/>
    <property type="match status" value="1"/>
</dbReference>
<keyword evidence="3" id="KW-1185">Reference proteome</keyword>
<dbReference type="InterPro" id="IPR025714">
    <property type="entry name" value="Methyltranfer_dom"/>
</dbReference>